<feature type="compositionally biased region" description="Polar residues" evidence="1">
    <location>
        <begin position="165"/>
        <end position="177"/>
    </location>
</feature>
<dbReference type="InterPro" id="IPR009506">
    <property type="entry name" value="YjiS-like"/>
</dbReference>
<name>A0A5J6MXK6_9PROT</name>
<dbReference type="EMBL" id="CP042582">
    <property type="protein sequence ID" value="QEX21847.1"/>
    <property type="molecule type" value="Genomic_DNA"/>
</dbReference>
<feature type="domain" description="YjiS-like" evidence="2">
    <location>
        <begin position="100"/>
        <end position="135"/>
    </location>
</feature>
<dbReference type="Proteomes" id="UP000325797">
    <property type="component" value="Chromosome"/>
</dbReference>
<dbReference type="Pfam" id="PF06568">
    <property type="entry name" value="YjiS-like"/>
    <property type="match status" value="2"/>
</dbReference>
<accession>A0A5J6MXK6</accession>
<feature type="domain" description="YjiS-like" evidence="2">
    <location>
        <begin position="40"/>
        <end position="71"/>
    </location>
</feature>
<reference evidence="3 4" key="1">
    <citation type="submission" date="2019-08" db="EMBL/GenBank/DDBJ databases">
        <title>Hyperibacter terrae gen. nov., sp. nov. and Hyperibacter viscosus sp. nov., two new members in the family Rhodospirillaceae isolated from the rhizosphere of Hypericum perforatum.</title>
        <authorList>
            <person name="Noviana Z."/>
        </authorList>
    </citation>
    <scope>NUCLEOTIDE SEQUENCE [LARGE SCALE GENOMIC DNA]</scope>
    <source>
        <strain evidence="3 4">R5959</strain>
    </source>
</reference>
<keyword evidence="4" id="KW-1185">Reference proteome</keyword>
<sequence>MTLALHQIANDSAKPRDAAPASQGLASALNELGYALVRPVRYWWRYDRIMSELVYLDDDVLEDIGFSRREIASYARSRALLRWPVRQPIWKASAGIALALWRAFMRARQRRATVRELMLLDDKMLKDIGLHRSQISWIAAEMARQEAEPRAVTRRSAASGPTAPSPNGTDIGNQSPSMLALNGMTAAKGIGIPANDTRAREAS</sequence>
<evidence type="ECO:0000256" key="1">
    <source>
        <dbReference type="SAM" id="MobiDB-lite"/>
    </source>
</evidence>
<organism evidence="3 4">
    <name type="scientific">Hypericibacter adhaerens</name>
    <dbReference type="NCBI Taxonomy" id="2602016"/>
    <lineage>
        <taxon>Bacteria</taxon>
        <taxon>Pseudomonadati</taxon>
        <taxon>Pseudomonadota</taxon>
        <taxon>Alphaproteobacteria</taxon>
        <taxon>Rhodospirillales</taxon>
        <taxon>Dongiaceae</taxon>
        <taxon>Hypericibacter</taxon>
    </lineage>
</organism>
<proteinExistence type="predicted"/>
<evidence type="ECO:0000313" key="3">
    <source>
        <dbReference type="EMBL" id="QEX21847.1"/>
    </source>
</evidence>
<protein>
    <recommendedName>
        <fullName evidence="2">YjiS-like domain-containing protein</fullName>
    </recommendedName>
</protein>
<dbReference type="AlphaFoldDB" id="A0A5J6MXK6"/>
<dbReference type="KEGG" id="hadh:FRZ61_17760"/>
<feature type="region of interest" description="Disordered" evidence="1">
    <location>
        <begin position="148"/>
        <end position="178"/>
    </location>
</feature>
<evidence type="ECO:0000313" key="4">
    <source>
        <dbReference type="Proteomes" id="UP000325797"/>
    </source>
</evidence>
<evidence type="ECO:0000259" key="2">
    <source>
        <dbReference type="Pfam" id="PF06568"/>
    </source>
</evidence>
<gene>
    <name evidence="3" type="ORF">FRZ61_17760</name>
</gene>
<dbReference type="RefSeq" id="WP_151116690.1">
    <property type="nucleotide sequence ID" value="NZ_CP042582.1"/>
</dbReference>